<keyword evidence="2" id="KW-1185">Reference proteome</keyword>
<accession>A0A1B3ZDX3</accession>
<dbReference type="KEGG" id="span:AWL63_18525"/>
<reference evidence="1 2" key="1">
    <citation type="submission" date="2016-01" db="EMBL/GenBank/DDBJ databases">
        <title>Complete genome and mega plasmid sequence of Sphingomonas panacis DCY99 elicits systemic resistance in rice to Xanthomonas oryzae.</title>
        <authorList>
            <person name="Kim Y.J."/>
            <person name="Yang D.C."/>
            <person name="Sing P."/>
        </authorList>
    </citation>
    <scope>NUCLEOTIDE SEQUENCE [LARGE SCALE GENOMIC DNA]</scope>
    <source>
        <strain evidence="1 2">DCY99</strain>
    </source>
</reference>
<dbReference type="EMBL" id="CP014168">
    <property type="protein sequence ID" value="AOH85638.1"/>
    <property type="molecule type" value="Genomic_DNA"/>
</dbReference>
<gene>
    <name evidence="1" type="ORF">AWL63_18525</name>
</gene>
<proteinExistence type="predicted"/>
<evidence type="ECO:0000313" key="2">
    <source>
        <dbReference type="Proteomes" id="UP000094256"/>
    </source>
</evidence>
<dbReference type="Proteomes" id="UP000094256">
    <property type="component" value="Chromosome"/>
</dbReference>
<organism evidence="1 2">
    <name type="scientific">Sphingomonas panacis</name>
    <dbReference type="NCBI Taxonomy" id="1560345"/>
    <lineage>
        <taxon>Bacteria</taxon>
        <taxon>Pseudomonadati</taxon>
        <taxon>Pseudomonadota</taxon>
        <taxon>Alphaproteobacteria</taxon>
        <taxon>Sphingomonadales</taxon>
        <taxon>Sphingomonadaceae</taxon>
        <taxon>Sphingomonas</taxon>
    </lineage>
</organism>
<evidence type="ECO:0000313" key="1">
    <source>
        <dbReference type="EMBL" id="AOH85638.1"/>
    </source>
</evidence>
<name>A0A1B3ZDX3_9SPHN</name>
<dbReference type="AlphaFoldDB" id="A0A1B3ZDX3"/>
<sequence>MSFCQFQWPHSSTRRFHQLTNSPQPAAVIRPKALNQVLITTAGGQGLNRLELLRDAREVLGLFKANGV</sequence>
<protein>
    <submittedName>
        <fullName evidence="1">Uncharacterized protein</fullName>
    </submittedName>
</protein>